<protein>
    <recommendedName>
        <fullName evidence="3 9">Transthyretin</fullName>
    </recommendedName>
</protein>
<dbReference type="Gene3D" id="2.60.40.180">
    <property type="entry name" value="Transthyretin/hydroxyisourate hydrolase domain"/>
    <property type="match status" value="1"/>
</dbReference>
<keyword evidence="12" id="KW-1185">Reference proteome</keyword>
<dbReference type="Ensembl" id="ENSPCET00000008634.1">
    <property type="protein sequence ID" value="ENSPCEP00000008337.1"/>
    <property type="gene ID" value="ENSPCEG00000006724.1"/>
</dbReference>
<evidence type="ECO:0000256" key="8">
    <source>
        <dbReference type="ARBA" id="ARBA00022920"/>
    </source>
</evidence>
<dbReference type="PRINTS" id="PR00189">
    <property type="entry name" value="TRNSTHYRETIN"/>
</dbReference>
<keyword evidence="5 9" id="KW-0964">Secreted</keyword>
<dbReference type="GO" id="GO:0005179">
    <property type="term" value="F:hormone activity"/>
    <property type="evidence" value="ECO:0007669"/>
    <property type="project" value="UniProtKB-UniRule"/>
</dbReference>
<dbReference type="SUPFAM" id="SSF49472">
    <property type="entry name" value="Transthyretin (synonym: prealbumin)"/>
    <property type="match status" value="1"/>
</dbReference>
<dbReference type="GO" id="GO:0006144">
    <property type="term" value="P:purine nucleobase metabolic process"/>
    <property type="evidence" value="ECO:0007669"/>
    <property type="project" value="TreeGrafter"/>
</dbReference>
<dbReference type="InterPro" id="IPR036817">
    <property type="entry name" value="Transthyretin/HIU_hydrolase_sf"/>
</dbReference>
<organism evidence="11 12">
    <name type="scientific">Pelusios castaneus</name>
    <name type="common">West African mud turtle</name>
    <dbReference type="NCBI Taxonomy" id="367368"/>
    <lineage>
        <taxon>Eukaryota</taxon>
        <taxon>Metazoa</taxon>
        <taxon>Chordata</taxon>
        <taxon>Craniata</taxon>
        <taxon>Vertebrata</taxon>
        <taxon>Euteleostomi</taxon>
        <taxon>Archelosauria</taxon>
        <taxon>Testudinata</taxon>
        <taxon>Testudines</taxon>
        <taxon>Pleurodira</taxon>
        <taxon>Pelomedusidae</taxon>
        <taxon>Pelusios</taxon>
    </lineage>
</organism>
<dbReference type="SMART" id="SM00095">
    <property type="entry name" value="TR_THY"/>
    <property type="match status" value="1"/>
</dbReference>
<comment type="function">
    <text evidence="9">Thyroid hormone-binding protein. Probably transports thyroxine from the bloodstream to the brain.</text>
</comment>
<dbReference type="GO" id="GO:0005615">
    <property type="term" value="C:extracellular space"/>
    <property type="evidence" value="ECO:0007669"/>
    <property type="project" value="TreeGrafter"/>
</dbReference>
<dbReference type="FunFam" id="2.60.40.180:FF:000002">
    <property type="entry name" value="Transthyretin"/>
    <property type="match status" value="1"/>
</dbReference>
<evidence type="ECO:0000256" key="4">
    <source>
        <dbReference type="ARBA" id="ARBA00022448"/>
    </source>
</evidence>
<dbReference type="Pfam" id="PF00576">
    <property type="entry name" value="Transthyretin"/>
    <property type="match status" value="1"/>
</dbReference>
<dbReference type="InterPro" id="IPR023416">
    <property type="entry name" value="Transthyretin/HIU_hydrolase_d"/>
</dbReference>
<keyword evidence="7" id="KW-0372">Hormone</keyword>
<dbReference type="GO" id="GO:0070324">
    <property type="term" value="F:thyroid hormone binding"/>
    <property type="evidence" value="ECO:0007669"/>
    <property type="project" value="UniProtKB-UniRule"/>
</dbReference>
<reference evidence="11" key="1">
    <citation type="submission" date="2025-08" db="UniProtKB">
        <authorList>
            <consortium name="Ensembl"/>
        </authorList>
    </citation>
    <scope>IDENTIFICATION</scope>
</reference>
<name>A0A8C8RN46_9SAUR</name>
<evidence type="ECO:0000256" key="1">
    <source>
        <dbReference type="ARBA" id="ARBA00004613"/>
    </source>
</evidence>
<dbReference type="Proteomes" id="UP000694393">
    <property type="component" value="Unplaced"/>
</dbReference>
<keyword evidence="6" id="KW-0765">Sulfation</keyword>
<feature type="signal peptide" evidence="9">
    <location>
        <begin position="1"/>
        <end position="20"/>
    </location>
</feature>
<dbReference type="AlphaFoldDB" id="A0A8C8RN46"/>
<dbReference type="InterPro" id="IPR000895">
    <property type="entry name" value="Transthyretin/HIU_hydrolase"/>
</dbReference>
<keyword evidence="4" id="KW-0813">Transport</keyword>
<evidence type="ECO:0000313" key="11">
    <source>
        <dbReference type="Ensembl" id="ENSPCEP00000008337.1"/>
    </source>
</evidence>
<evidence type="ECO:0000256" key="5">
    <source>
        <dbReference type="ARBA" id="ARBA00022525"/>
    </source>
</evidence>
<evidence type="ECO:0000256" key="3">
    <source>
        <dbReference type="ARBA" id="ARBA00021606"/>
    </source>
</evidence>
<comment type="similarity">
    <text evidence="2 9">Belongs to the transthyretin family.</text>
</comment>
<feature type="domain" description="Transthyretin/hydroxyisourate hydrolase" evidence="10">
    <location>
        <begin position="27"/>
        <end position="147"/>
    </location>
</feature>
<feature type="chain" id="PRO_5034752485" description="Transthyretin" evidence="9">
    <location>
        <begin position="21"/>
        <end position="152"/>
    </location>
</feature>
<sequence length="152" mass="16616">MAFCSLLLIFLAGQVFVSEAAPLGFSDSKHPLIVNILDTVRGSPVSSAPVKLYKKADDGTWGLLNSGKTNEHGQIYELTTEEQFVTGVYKIEIDTVTYWKGLGINPFHEHADVIFTASDSGHRHYSIAVLVSPFFYSATAVVSEPKEVGTTY</sequence>
<evidence type="ECO:0000256" key="9">
    <source>
        <dbReference type="RuleBase" id="RU361269"/>
    </source>
</evidence>
<dbReference type="PANTHER" id="PTHR10395">
    <property type="entry name" value="URICASE AND TRANSTHYRETIN-RELATED"/>
    <property type="match status" value="1"/>
</dbReference>
<dbReference type="PANTHER" id="PTHR10395:SF12">
    <property type="entry name" value="TRANSTHYRETIN"/>
    <property type="match status" value="1"/>
</dbReference>
<evidence type="ECO:0000259" key="10">
    <source>
        <dbReference type="SMART" id="SM00095"/>
    </source>
</evidence>
<evidence type="ECO:0000313" key="12">
    <source>
        <dbReference type="Proteomes" id="UP000694393"/>
    </source>
</evidence>
<comment type="subunit">
    <text evidence="9">Homotetramer.</text>
</comment>
<accession>A0A8C8RN46</accession>
<evidence type="ECO:0000256" key="2">
    <source>
        <dbReference type="ARBA" id="ARBA00007893"/>
    </source>
</evidence>
<keyword evidence="8 9" id="KW-0795">Thyroid hormone</keyword>
<proteinExistence type="inferred from homology"/>
<comment type="subcellular location">
    <subcellularLocation>
        <location evidence="1 9">Secreted</location>
    </subcellularLocation>
</comment>
<evidence type="ECO:0000256" key="6">
    <source>
        <dbReference type="ARBA" id="ARBA00022641"/>
    </source>
</evidence>
<keyword evidence="9" id="KW-0732">Signal</keyword>
<evidence type="ECO:0000256" key="7">
    <source>
        <dbReference type="ARBA" id="ARBA00022702"/>
    </source>
</evidence>
<reference evidence="11" key="2">
    <citation type="submission" date="2025-09" db="UniProtKB">
        <authorList>
            <consortium name="Ensembl"/>
        </authorList>
    </citation>
    <scope>IDENTIFICATION</scope>
</reference>